<evidence type="ECO:0000256" key="2">
    <source>
        <dbReference type="ARBA" id="ARBA00022490"/>
    </source>
</evidence>
<evidence type="ECO:0000259" key="9">
    <source>
        <dbReference type="PROSITE" id="PS51801"/>
    </source>
</evidence>
<protein>
    <recommendedName>
        <fullName evidence="9">CCHC NOA-type domain-containing protein</fullName>
    </recommendedName>
</protein>
<feature type="coiled-coil region" evidence="8">
    <location>
        <begin position="52"/>
        <end position="132"/>
    </location>
</feature>
<keyword evidence="2" id="KW-0963">Cytoplasm</keyword>
<dbReference type="Proteomes" id="UP001186944">
    <property type="component" value="Unassembled WGS sequence"/>
</dbReference>
<evidence type="ECO:0000256" key="8">
    <source>
        <dbReference type="SAM" id="Coils"/>
    </source>
</evidence>
<dbReference type="Pfam" id="PF18414">
    <property type="entry name" value="zf_C2H2_10"/>
    <property type="match status" value="1"/>
</dbReference>
<keyword evidence="6 8" id="KW-0175">Coiled coil</keyword>
<evidence type="ECO:0000256" key="3">
    <source>
        <dbReference type="ARBA" id="ARBA00022723"/>
    </source>
</evidence>
<evidence type="ECO:0000256" key="4">
    <source>
        <dbReference type="ARBA" id="ARBA00022771"/>
    </source>
</evidence>
<organism evidence="10 11">
    <name type="scientific">Pinctada imbricata</name>
    <name type="common">Atlantic pearl-oyster</name>
    <name type="synonym">Pinctada martensii</name>
    <dbReference type="NCBI Taxonomy" id="66713"/>
    <lineage>
        <taxon>Eukaryota</taxon>
        <taxon>Metazoa</taxon>
        <taxon>Spiralia</taxon>
        <taxon>Lophotrochozoa</taxon>
        <taxon>Mollusca</taxon>
        <taxon>Bivalvia</taxon>
        <taxon>Autobranchia</taxon>
        <taxon>Pteriomorphia</taxon>
        <taxon>Pterioida</taxon>
        <taxon>Pterioidea</taxon>
        <taxon>Pteriidae</taxon>
        <taxon>Pinctada</taxon>
    </lineage>
</organism>
<dbReference type="PANTHER" id="PTHR31553:SF1">
    <property type="entry name" value="NF-KAPPA-B ESSENTIAL MODULATOR"/>
    <property type="match status" value="1"/>
</dbReference>
<sequence length="244" mass="27962">MHEYLIPTNCHDNLKSGYRKEAENRSSDSERQKLLDEIGRMTAGLLGAEEAIAYRDQQLKDLKKENENLKSELDNVVPVLKAQAEVWKADFDAERAARETQHHEKEKLKDEIKQLQIRNQQLQDEMESSSKRQFSEMQQKHAPINYQQTLQQRLGVTPPPTGGYPQYNPQGAHNFAYPHANPHPGSQGVTYPPQYSQMHPNPYQPYPEHARPGGQNVPKCGQLCPDMDTLQIHVLECIEQENTV</sequence>
<dbReference type="GO" id="GO:0005634">
    <property type="term" value="C:nucleus"/>
    <property type="evidence" value="ECO:0007669"/>
    <property type="project" value="TreeGrafter"/>
</dbReference>
<dbReference type="GO" id="GO:0008270">
    <property type="term" value="F:zinc ion binding"/>
    <property type="evidence" value="ECO:0007669"/>
    <property type="project" value="UniProtKB-KW"/>
</dbReference>
<gene>
    <name evidence="10" type="ORF">FSP39_019905</name>
</gene>
<dbReference type="GO" id="GO:0070530">
    <property type="term" value="F:K63-linked polyubiquitin modification-dependent protein binding"/>
    <property type="evidence" value="ECO:0007669"/>
    <property type="project" value="InterPro"/>
</dbReference>
<evidence type="ECO:0000313" key="11">
    <source>
        <dbReference type="Proteomes" id="UP001186944"/>
    </source>
</evidence>
<dbReference type="InterPro" id="IPR034735">
    <property type="entry name" value="NEMO_ZF"/>
</dbReference>
<evidence type="ECO:0000313" key="10">
    <source>
        <dbReference type="EMBL" id="KAK3103531.1"/>
    </source>
</evidence>
<keyword evidence="3" id="KW-0479">Metal-binding</keyword>
<dbReference type="PANTHER" id="PTHR31553">
    <property type="entry name" value="NF-KAPPA-B ESSENTIAL MODULATOR"/>
    <property type="match status" value="1"/>
</dbReference>
<accession>A0AA89C2G9</accession>
<dbReference type="GO" id="GO:0005737">
    <property type="term" value="C:cytoplasm"/>
    <property type="evidence" value="ECO:0007669"/>
    <property type="project" value="UniProtKB-SubCell"/>
</dbReference>
<comment type="caution">
    <text evidence="10">The sequence shown here is derived from an EMBL/GenBank/DDBJ whole genome shotgun (WGS) entry which is preliminary data.</text>
</comment>
<comment type="subcellular location">
    <subcellularLocation>
        <location evidence="1">Cytoplasm</location>
    </subcellularLocation>
</comment>
<proteinExistence type="predicted"/>
<dbReference type="PROSITE" id="PS51801">
    <property type="entry name" value="ZF_CCHC_NOA"/>
    <property type="match status" value="1"/>
</dbReference>
<dbReference type="InterPro" id="IPR051301">
    <property type="entry name" value="Optineurin/NFkB_EssMod"/>
</dbReference>
<dbReference type="GO" id="GO:0043122">
    <property type="term" value="P:regulation of canonical NF-kappaB signal transduction"/>
    <property type="evidence" value="ECO:0007669"/>
    <property type="project" value="TreeGrafter"/>
</dbReference>
<dbReference type="EMBL" id="VSWD01000005">
    <property type="protein sequence ID" value="KAK3103531.1"/>
    <property type="molecule type" value="Genomic_DNA"/>
</dbReference>
<keyword evidence="5" id="KW-0862">Zinc</keyword>
<evidence type="ECO:0000256" key="6">
    <source>
        <dbReference type="ARBA" id="ARBA00023054"/>
    </source>
</evidence>
<keyword evidence="11" id="KW-1185">Reference proteome</keyword>
<dbReference type="Gene3D" id="1.20.5.990">
    <property type="entry name" value="Nemo cc2-lz domain - 1d5 darpin complex"/>
    <property type="match status" value="1"/>
</dbReference>
<evidence type="ECO:0000256" key="7">
    <source>
        <dbReference type="PROSITE-ProRule" id="PRU01142"/>
    </source>
</evidence>
<name>A0AA89C2G9_PINIB</name>
<reference evidence="10" key="1">
    <citation type="submission" date="2019-08" db="EMBL/GenBank/DDBJ databases">
        <title>The improved chromosome-level genome for the pearl oyster Pinctada fucata martensii using PacBio sequencing and Hi-C.</title>
        <authorList>
            <person name="Zheng Z."/>
        </authorList>
    </citation>
    <scope>NUCLEOTIDE SEQUENCE</scope>
    <source>
        <strain evidence="10">ZZ-2019</strain>
        <tissue evidence="10">Adductor muscle</tissue>
    </source>
</reference>
<dbReference type="Pfam" id="PF16516">
    <property type="entry name" value="CC2-LZ"/>
    <property type="match status" value="1"/>
</dbReference>
<evidence type="ECO:0000256" key="5">
    <source>
        <dbReference type="ARBA" id="ARBA00022833"/>
    </source>
</evidence>
<dbReference type="AlphaFoldDB" id="A0AA89C2G9"/>
<keyword evidence="4 7" id="KW-0863">Zinc-finger</keyword>
<feature type="domain" description="CCHC NOA-type" evidence="9">
    <location>
        <begin position="209"/>
        <end position="239"/>
    </location>
</feature>
<dbReference type="InterPro" id="IPR032419">
    <property type="entry name" value="CC2-LZ_dom"/>
</dbReference>
<evidence type="ECO:0000256" key="1">
    <source>
        <dbReference type="ARBA" id="ARBA00004496"/>
    </source>
</evidence>